<dbReference type="InterPro" id="IPR017871">
    <property type="entry name" value="ABC_transporter-like_CS"/>
</dbReference>
<keyword evidence="6 10" id="KW-0067">ATP-binding</keyword>
<comment type="subcellular location">
    <subcellularLocation>
        <location evidence="1">Cell membrane</location>
        <topology evidence="1">Peripheral membrane protein</topology>
    </subcellularLocation>
</comment>
<keyword evidence="11" id="KW-1185">Reference proteome</keyword>
<keyword evidence="3" id="KW-0813">Transport</keyword>
<keyword evidence="8" id="KW-0472">Membrane</keyword>
<sequence length="274" mass="30055">MLFDGPPAELLRDHGAQLAGLGLLPADLQAGAAAARRARAAQREAGPLLEVKGLTFTYPGAVRPALADVSLSLQPGEWALLVGSNGSGKTTLSQLLMGLQPLPRGRLFWRGRDLFRTPVEQLAREIGYVFQQPEHQMVASSVWEECLFGVRAQLNLRAGQEIPRAERERAEALLLQAGLWDKREDSPYLLSGGEKRLLSVIAQFILPKSLYILDEPTAGTDYRGIQILLELCRQQAAAGAALLVITHDPQWMEEDADLCCQLEQGNMLVRRLGD</sequence>
<evidence type="ECO:0000256" key="2">
    <source>
        <dbReference type="ARBA" id="ARBA00005417"/>
    </source>
</evidence>
<evidence type="ECO:0000313" key="10">
    <source>
        <dbReference type="EMBL" id="MDO7908275.1"/>
    </source>
</evidence>
<accession>A0ABT9CHA5</accession>
<dbReference type="PROSITE" id="PS00211">
    <property type="entry name" value="ABC_TRANSPORTER_1"/>
    <property type="match status" value="1"/>
</dbReference>
<evidence type="ECO:0000256" key="4">
    <source>
        <dbReference type="ARBA" id="ARBA00022475"/>
    </source>
</evidence>
<feature type="domain" description="ABC transporter" evidence="9">
    <location>
        <begin position="49"/>
        <end position="272"/>
    </location>
</feature>
<evidence type="ECO:0000256" key="7">
    <source>
        <dbReference type="ARBA" id="ARBA00022967"/>
    </source>
</evidence>
<dbReference type="PANTHER" id="PTHR43553">
    <property type="entry name" value="HEAVY METAL TRANSPORTER"/>
    <property type="match status" value="1"/>
</dbReference>
<name>A0ABT9CHA5_9BACL</name>
<dbReference type="RefSeq" id="WP_305025532.1">
    <property type="nucleotide sequence ID" value="NZ_JAUQTB010000014.1"/>
</dbReference>
<dbReference type="PANTHER" id="PTHR43553:SF24">
    <property type="entry name" value="ENERGY-COUPLING FACTOR TRANSPORTER ATP-BINDING PROTEIN ECFA1"/>
    <property type="match status" value="1"/>
</dbReference>
<dbReference type="InterPro" id="IPR050095">
    <property type="entry name" value="ECF_ABC_transporter_ATP-bd"/>
</dbReference>
<keyword evidence="5" id="KW-0547">Nucleotide-binding</keyword>
<evidence type="ECO:0000259" key="9">
    <source>
        <dbReference type="PROSITE" id="PS50893"/>
    </source>
</evidence>
<keyword evidence="7" id="KW-1278">Translocase</keyword>
<comment type="caution">
    <text evidence="10">The sequence shown here is derived from an EMBL/GenBank/DDBJ whole genome shotgun (WGS) entry which is preliminary data.</text>
</comment>
<dbReference type="SMART" id="SM00382">
    <property type="entry name" value="AAA"/>
    <property type="match status" value="1"/>
</dbReference>
<evidence type="ECO:0000256" key="6">
    <source>
        <dbReference type="ARBA" id="ARBA00022840"/>
    </source>
</evidence>
<evidence type="ECO:0000256" key="8">
    <source>
        <dbReference type="ARBA" id="ARBA00023136"/>
    </source>
</evidence>
<comment type="similarity">
    <text evidence="2">Belongs to the ABC transporter superfamily.</text>
</comment>
<organism evidence="10 11">
    <name type="scientific">Paenibacillus lacisoli</name>
    <dbReference type="NCBI Taxonomy" id="3064525"/>
    <lineage>
        <taxon>Bacteria</taxon>
        <taxon>Bacillati</taxon>
        <taxon>Bacillota</taxon>
        <taxon>Bacilli</taxon>
        <taxon>Bacillales</taxon>
        <taxon>Paenibacillaceae</taxon>
        <taxon>Paenibacillus</taxon>
    </lineage>
</organism>
<dbReference type="GO" id="GO:0005524">
    <property type="term" value="F:ATP binding"/>
    <property type="evidence" value="ECO:0007669"/>
    <property type="project" value="UniProtKB-KW"/>
</dbReference>
<dbReference type="PROSITE" id="PS50893">
    <property type="entry name" value="ABC_TRANSPORTER_2"/>
    <property type="match status" value="1"/>
</dbReference>
<gene>
    <name evidence="10" type="ORF">Q5741_17880</name>
</gene>
<proteinExistence type="inferred from homology"/>
<protein>
    <submittedName>
        <fullName evidence="10">ABC transporter ATP-binding protein</fullName>
    </submittedName>
</protein>
<dbReference type="EMBL" id="JAUQTB010000014">
    <property type="protein sequence ID" value="MDO7908275.1"/>
    <property type="molecule type" value="Genomic_DNA"/>
</dbReference>
<dbReference type="Pfam" id="PF00005">
    <property type="entry name" value="ABC_tran"/>
    <property type="match status" value="1"/>
</dbReference>
<reference evidence="10 11" key="1">
    <citation type="submission" date="2023-07" db="EMBL/GenBank/DDBJ databases">
        <title>Paenibacillus sp. JX-17 nov. isolated from soil.</title>
        <authorList>
            <person name="Wan Y."/>
            <person name="Liu B."/>
        </authorList>
    </citation>
    <scope>NUCLEOTIDE SEQUENCE [LARGE SCALE GENOMIC DNA]</scope>
    <source>
        <strain evidence="10 11">JX-17</strain>
    </source>
</reference>
<evidence type="ECO:0000256" key="1">
    <source>
        <dbReference type="ARBA" id="ARBA00004202"/>
    </source>
</evidence>
<evidence type="ECO:0000256" key="3">
    <source>
        <dbReference type="ARBA" id="ARBA00022448"/>
    </source>
</evidence>
<dbReference type="InterPro" id="IPR015856">
    <property type="entry name" value="ABC_transpr_CbiO/EcfA_su"/>
</dbReference>
<keyword evidence="4" id="KW-1003">Cell membrane</keyword>
<dbReference type="InterPro" id="IPR003439">
    <property type="entry name" value="ABC_transporter-like_ATP-bd"/>
</dbReference>
<dbReference type="InterPro" id="IPR027417">
    <property type="entry name" value="P-loop_NTPase"/>
</dbReference>
<dbReference type="CDD" id="cd03225">
    <property type="entry name" value="ABC_cobalt_CbiO_domain1"/>
    <property type="match status" value="1"/>
</dbReference>
<dbReference type="InterPro" id="IPR003593">
    <property type="entry name" value="AAA+_ATPase"/>
</dbReference>
<dbReference type="SUPFAM" id="SSF52540">
    <property type="entry name" value="P-loop containing nucleoside triphosphate hydrolases"/>
    <property type="match status" value="1"/>
</dbReference>
<dbReference type="Proteomes" id="UP001240171">
    <property type="component" value="Unassembled WGS sequence"/>
</dbReference>
<evidence type="ECO:0000256" key="5">
    <source>
        <dbReference type="ARBA" id="ARBA00022741"/>
    </source>
</evidence>
<dbReference type="Gene3D" id="3.40.50.300">
    <property type="entry name" value="P-loop containing nucleotide triphosphate hydrolases"/>
    <property type="match status" value="1"/>
</dbReference>
<evidence type="ECO:0000313" key="11">
    <source>
        <dbReference type="Proteomes" id="UP001240171"/>
    </source>
</evidence>